<evidence type="ECO:0000313" key="5">
    <source>
        <dbReference type="Proteomes" id="UP000218785"/>
    </source>
</evidence>
<organism evidence="4 5">
    <name type="scientific">Tolypothrix tenuis PCC 7101</name>
    <dbReference type="NCBI Taxonomy" id="231146"/>
    <lineage>
        <taxon>Bacteria</taxon>
        <taxon>Bacillati</taxon>
        <taxon>Cyanobacteriota</taxon>
        <taxon>Cyanophyceae</taxon>
        <taxon>Nostocales</taxon>
        <taxon>Tolypothrichaceae</taxon>
        <taxon>Tolypothrix</taxon>
    </lineage>
</organism>
<dbReference type="Proteomes" id="UP000218785">
    <property type="component" value="Chromosome"/>
</dbReference>
<dbReference type="InterPro" id="IPR028098">
    <property type="entry name" value="Glyco_trans_4-like_N"/>
</dbReference>
<dbReference type="RefSeq" id="WP_096574619.1">
    <property type="nucleotide sequence ID" value="NZ_CAWNJS010000001.1"/>
</dbReference>
<reference evidence="4 5" key="1">
    <citation type="submission" date="2017-06" db="EMBL/GenBank/DDBJ databases">
        <title>Genome sequencing of cyanobaciteial culture collection at National Institute for Environmental Studies (NIES).</title>
        <authorList>
            <person name="Hirose Y."/>
            <person name="Shimura Y."/>
            <person name="Fujisawa T."/>
            <person name="Nakamura Y."/>
            <person name="Kawachi M."/>
        </authorList>
    </citation>
    <scope>NUCLEOTIDE SEQUENCE [LARGE SCALE GENOMIC DNA]</scope>
    <source>
        <strain evidence="4 5">NIES-37</strain>
    </source>
</reference>
<name>A0A1Z4MVW6_9CYAN</name>
<accession>A0A1Z4MVW6</accession>
<dbReference type="PANTHER" id="PTHR46401">
    <property type="entry name" value="GLYCOSYLTRANSFERASE WBBK-RELATED"/>
    <property type="match status" value="1"/>
</dbReference>
<sequence length="449" mass="50842">MRLNEWINQKFFPSISTQLEPTEQLSFKTHKSLKLSVITQFFPPDYAATGQLVEELVRNLGQQGVDVEVFTSQPGYAFQSATAPSVERQGRVRIQRSRTAQLWPGRIRGKAINGVLYTVRAFLYLMRGWRRSNLLLLTTAPPFLPIVGYLAHKFFRLSYVCILYDLYPDIAIALGVISKHNWMTRLWQKLNQQIWLNAKGIIVLSPGMKQRVVAHCPQIADKVSVIHSWADPEWIKPIDKHKNWFAWKYNLVNKFTVLYSGNMGRCHDIDTIVQAARYLHDEPIQFVCIGGGAKRNELIEEVKVLGLNNFLFLPYQDQQVLPYSLTACDLALVSVDASSESMVVPSKLYSALASGRPIAVICSQDSYLREMIAEANCGGTFDNGDGYSLAQFIRLLSNDPQLAQSMGKSGRQYLRSHFTPKIISKQYLEVLQQAIFAEGVVTLSESRTK</sequence>
<dbReference type="AlphaFoldDB" id="A0A1Z4MVW6"/>
<dbReference type="GO" id="GO:0009103">
    <property type="term" value="P:lipopolysaccharide biosynthetic process"/>
    <property type="evidence" value="ECO:0007669"/>
    <property type="project" value="TreeGrafter"/>
</dbReference>
<gene>
    <name evidence="4" type="ORF">NIES37_15300</name>
</gene>
<dbReference type="GO" id="GO:0016757">
    <property type="term" value="F:glycosyltransferase activity"/>
    <property type="evidence" value="ECO:0007669"/>
    <property type="project" value="InterPro"/>
</dbReference>
<dbReference type="Pfam" id="PF00534">
    <property type="entry name" value="Glycos_transf_1"/>
    <property type="match status" value="1"/>
</dbReference>
<feature type="domain" description="Glycosyltransferase subfamily 4-like N-terminal" evidence="3">
    <location>
        <begin position="51"/>
        <end position="233"/>
    </location>
</feature>
<evidence type="ECO:0000259" key="3">
    <source>
        <dbReference type="Pfam" id="PF13439"/>
    </source>
</evidence>
<dbReference type="Pfam" id="PF13439">
    <property type="entry name" value="Glyco_transf_4"/>
    <property type="match status" value="1"/>
</dbReference>
<dbReference type="EMBL" id="AP018248">
    <property type="protein sequence ID" value="BAY97588.1"/>
    <property type="molecule type" value="Genomic_DNA"/>
</dbReference>
<evidence type="ECO:0000313" key="4">
    <source>
        <dbReference type="EMBL" id="BAY97588.1"/>
    </source>
</evidence>
<feature type="domain" description="Glycosyl transferase family 1" evidence="2">
    <location>
        <begin position="253"/>
        <end position="412"/>
    </location>
</feature>
<dbReference type="SUPFAM" id="SSF53756">
    <property type="entry name" value="UDP-Glycosyltransferase/glycogen phosphorylase"/>
    <property type="match status" value="1"/>
</dbReference>
<evidence type="ECO:0000256" key="1">
    <source>
        <dbReference type="ARBA" id="ARBA00022679"/>
    </source>
</evidence>
<dbReference type="Gene3D" id="3.40.50.2000">
    <property type="entry name" value="Glycogen Phosphorylase B"/>
    <property type="match status" value="2"/>
</dbReference>
<proteinExistence type="predicted"/>
<evidence type="ECO:0000259" key="2">
    <source>
        <dbReference type="Pfam" id="PF00534"/>
    </source>
</evidence>
<dbReference type="PANTHER" id="PTHR46401:SF2">
    <property type="entry name" value="GLYCOSYLTRANSFERASE WBBK-RELATED"/>
    <property type="match status" value="1"/>
</dbReference>
<dbReference type="CDD" id="cd03794">
    <property type="entry name" value="GT4_WbuB-like"/>
    <property type="match status" value="1"/>
</dbReference>
<keyword evidence="5" id="KW-1185">Reference proteome</keyword>
<dbReference type="KEGG" id="ttq:NIES37_15300"/>
<protein>
    <submittedName>
        <fullName evidence="4">Glycosyltransferase</fullName>
    </submittedName>
</protein>
<dbReference type="InterPro" id="IPR001296">
    <property type="entry name" value="Glyco_trans_1"/>
</dbReference>
<keyword evidence="1 4" id="KW-0808">Transferase</keyword>